<dbReference type="GO" id="GO:0009055">
    <property type="term" value="F:electron transfer activity"/>
    <property type="evidence" value="ECO:0007669"/>
    <property type="project" value="InterPro"/>
</dbReference>
<dbReference type="SUPFAM" id="SSF81296">
    <property type="entry name" value="E set domains"/>
    <property type="match status" value="2"/>
</dbReference>
<gene>
    <name evidence="6" type="ORF">SAMN02745729_10895</name>
</gene>
<dbReference type="RefSeq" id="WP_217632991.1">
    <property type="nucleotide sequence ID" value="NZ_FNRJ01000008.1"/>
</dbReference>
<dbReference type="AlphaFoldDB" id="A0A1H4EH65"/>
<evidence type="ECO:0000259" key="2">
    <source>
        <dbReference type="Pfam" id="PF09098"/>
    </source>
</evidence>
<dbReference type="InterPro" id="IPR014756">
    <property type="entry name" value="Ig_E-set"/>
</dbReference>
<dbReference type="Pfam" id="PF09100">
    <property type="entry name" value="Qn_am_d_aIV"/>
    <property type="match status" value="1"/>
</dbReference>
<organism evidence="6 7">
    <name type="scientific">Marinobacterium iners DSM 11526</name>
    <dbReference type="NCBI Taxonomy" id="1122198"/>
    <lineage>
        <taxon>Bacteria</taxon>
        <taxon>Pseudomonadati</taxon>
        <taxon>Pseudomonadota</taxon>
        <taxon>Gammaproteobacteria</taxon>
        <taxon>Oceanospirillales</taxon>
        <taxon>Oceanospirillaceae</taxon>
        <taxon>Marinobacterium</taxon>
    </lineage>
</organism>
<dbReference type="SUPFAM" id="SSF69298">
    <property type="entry name" value="Quinohemoprotein amine dehydrogenase A chain, domain 3"/>
    <property type="match status" value="1"/>
</dbReference>
<dbReference type="GO" id="GO:0020037">
    <property type="term" value="F:heme binding"/>
    <property type="evidence" value="ECO:0007669"/>
    <property type="project" value="InterPro"/>
</dbReference>
<accession>A0A1H4EH65</accession>
<dbReference type="Pfam" id="PF09098">
    <property type="entry name" value="Dehyd-heme_bind"/>
    <property type="match status" value="1"/>
</dbReference>
<evidence type="ECO:0000313" key="7">
    <source>
        <dbReference type="Proteomes" id="UP000242469"/>
    </source>
</evidence>
<dbReference type="InterPro" id="IPR023887">
    <property type="entry name" value="QH-AmDH_asu"/>
</dbReference>
<feature type="domain" description="Quinohemoprotein amine dehydrogenase alpha subunit" evidence="4">
    <location>
        <begin position="395"/>
        <end position="528"/>
    </location>
</feature>
<evidence type="ECO:0000256" key="1">
    <source>
        <dbReference type="SAM" id="SignalP"/>
    </source>
</evidence>
<protein>
    <submittedName>
        <fullName evidence="6">Quinohemoprotein amine dehydrogenase</fullName>
    </submittedName>
</protein>
<feature type="domain" description="Quinohemoprotein amine dehydrogenase alpha subunit" evidence="3">
    <location>
        <begin position="312"/>
        <end position="390"/>
    </location>
</feature>
<dbReference type="InterPro" id="IPR015184">
    <property type="entry name" value="QH-AmDH_asu_dom_IV"/>
</dbReference>
<evidence type="ECO:0000259" key="4">
    <source>
        <dbReference type="Pfam" id="PF09100"/>
    </source>
</evidence>
<dbReference type="Proteomes" id="UP000242469">
    <property type="component" value="Unassembled WGS sequence"/>
</dbReference>
<dbReference type="Pfam" id="PF09099">
    <property type="entry name" value="Qn_am_d_aIII"/>
    <property type="match status" value="1"/>
</dbReference>
<name>A0A1H4EH65_9GAMM</name>
<dbReference type="Gene3D" id="2.60.40.10">
    <property type="entry name" value="Immunoglobulins"/>
    <property type="match status" value="2"/>
</dbReference>
<dbReference type="InterPro" id="IPR013783">
    <property type="entry name" value="Ig-like_fold"/>
</dbReference>
<feature type="domain" description="Quinohemoprotein amine dehydrogenase alpha subunit" evidence="5">
    <location>
        <begin position="205"/>
        <end position="308"/>
    </location>
</feature>
<dbReference type="InterPro" id="IPR009111">
    <property type="entry name" value="QH-AmDH_asu_dom2"/>
</dbReference>
<proteinExistence type="predicted"/>
<keyword evidence="7" id="KW-1185">Reference proteome</keyword>
<dbReference type="EMBL" id="FNRJ01000008">
    <property type="protein sequence ID" value="SEA84421.1"/>
    <property type="molecule type" value="Genomic_DNA"/>
</dbReference>
<dbReference type="STRING" id="1122198.SAMN02745729_10895"/>
<feature type="domain" description="Quinohemoprotein amine dehydrogenase alpha subunit haem binding" evidence="2">
    <location>
        <begin position="31"/>
        <end position="195"/>
    </location>
</feature>
<dbReference type="Gene3D" id="2.40.128.120">
    <property type="entry name" value="Quinohemoprotein amine dehydrogenase alpha subunit, domain 2"/>
    <property type="match status" value="1"/>
</dbReference>
<keyword evidence="1" id="KW-0732">Signal</keyword>
<reference evidence="7" key="1">
    <citation type="submission" date="2016-10" db="EMBL/GenBank/DDBJ databases">
        <authorList>
            <person name="Varghese N."/>
            <person name="Submissions S."/>
        </authorList>
    </citation>
    <scope>NUCLEOTIDE SEQUENCE [LARGE SCALE GENOMIC DNA]</scope>
    <source>
        <strain evidence="7">DSM 11526</strain>
    </source>
</reference>
<dbReference type="InterPro" id="IPR036909">
    <property type="entry name" value="Cyt_c-like_dom_sf"/>
</dbReference>
<feature type="signal peptide" evidence="1">
    <location>
        <begin position="1"/>
        <end position="27"/>
    </location>
</feature>
<dbReference type="NCBIfam" id="TIGR03908">
    <property type="entry name" value="QH_alpha"/>
    <property type="match status" value="1"/>
</dbReference>
<dbReference type="Pfam" id="PF14930">
    <property type="entry name" value="Qn_am_d_aII"/>
    <property type="match status" value="1"/>
</dbReference>
<evidence type="ECO:0000259" key="3">
    <source>
        <dbReference type="Pfam" id="PF09099"/>
    </source>
</evidence>
<evidence type="ECO:0000313" key="6">
    <source>
        <dbReference type="EMBL" id="SEA84421.1"/>
    </source>
</evidence>
<evidence type="ECO:0000259" key="5">
    <source>
        <dbReference type="Pfam" id="PF14930"/>
    </source>
</evidence>
<dbReference type="SUPFAM" id="SSF46626">
    <property type="entry name" value="Cytochrome c"/>
    <property type="match status" value="2"/>
</dbReference>
<sequence length="529" mass="57801">MNTTTLKPLGGGLLALALAVSAQTAMANDSAEQIISSKCLACHTQEADQQWSRISHQRKTPEGWLMTIARMQIMHGLQISDEDRRTLVKYLADRQGLAPEETEGARYALERRLNTSEAFESQEFTEMCARCHSGARVLLQRRPAEEWEHLVHFHLGQWPTTEFQALARDRDWFELALNQMVPHLAEALPMESAAWDQWQQQPAASVSGGWTLVGHMPGRGAFHAEMKVMPAEGQDQYQVSLSGQYDDGAPIQGQGMAVVYTGYEWRADLEIDGRAMRQVFALRNGQLEGRMFLRDHDEVGADVVAARADGNSRVLALQPAYIRAGNQAEVSIIGTGLKGMPVLGQGIDVIEVISESDSLIKVRARASEAASGIHEVSVGDAQGGRFAVYDRIAQVKVVPEFAVARVGGNGSSTPKVEARFEAEAWAVGPDGKPGTDDDYRIGMMPAQWAVAPFDEVAEADGDVRFTGQMNPDTGVFTPAAAGPNPERRMMTNNAGNLKVQATVMDGDDTHNAEGQMIVTVQRWNNPPIP</sequence>
<dbReference type="InterPro" id="IPR015182">
    <property type="entry name" value="QH-AmDH_asu_heme-bd_dom"/>
</dbReference>
<dbReference type="Gene3D" id="1.10.760.10">
    <property type="entry name" value="Cytochrome c-like domain"/>
    <property type="match status" value="1"/>
</dbReference>
<dbReference type="InterPro" id="IPR015183">
    <property type="entry name" value="QH-AmDH_asu_dom_III"/>
</dbReference>
<dbReference type="InterPro" id="IPR036718">
    <property type="entry name" value="H-AmDH_asu_dom2_sf"/>
</dbReference>
<feature type="chain" id="PRO_5017255602" evidence="1">
    <location>
        <begin position="28"/>
        <end position="529"/>
    </location>
</feature>